<evidence type="ECO:0000256" key="6">
    <source>
        <dbReference type="ARBA" id="ARBA00022771"/>
    </source>
</evidence>
<dbReference type="GO" id="GO:0061630">
    <property type="term" value="F:ubiquitin protein ligase activity"/>
    <property type="evidence" value="ECO:0007669"/>
    <property type="project" value="UniProtKB-EC"/>
</dbReference>
<sequence length="567" mass="61644">MELFMETQSTYMDEYSGKRAVNRLVSKKGSGLVLRETPNRDRNAQLCSRLGCSGRLNTVKGAQIEKAKSSRPAFHSTSSGKEIIGSSSRSCIAVGNTRKSITEPCKKLSSNLETDSSETSSVQDDPEVSELAPPPGKIQRGLHPEPKNAESSVVTLMEVGSSDVASNTRSRKSFNQRSGLRNQDSLVGSNVSSGSKNTSQATRASTTRNGLRNLRCNSISDVVPSSCSSSDSSLNRRETIKKRISEGESSSAAKGKKMNGSSSAGQNSNSSHGISISDSRRARNMPSNKDNGAASVRTRRTVTGHLRGRLSNQGSGNNLSANGSPVVGPQTSQPEMSINLNSPSSLQQLSHEAPLIRPNSYSRPGSSSGNLHSIMRAGAADVGFSRSLMNQDGLRRYNMDGIAEVLLALERIEQDEELSFEQILVLETNLFLNGLNFYDQHRDMRLDIDNMSYEELLALEERMGTVSTALPEEALSDCLKKSTYQFTPLEESSIECDGKKDDVKCSICQKHLWASLVVEEYVAGDEVGRLHCEHSFHVNCVNQWLRLKNWCPICKTAAAPSKPPPST</sequence>
<reference evidence="12" key="1">
    <citation type="journal article" date="2019" name="Science">
        <title>Mutation of a bHLH transcription factor allowed almond domestication.</title>
        <authorList>
            <person name="Sanchez-Perez R."/>
            <person name="Pavan S."/>
            <person name="Mazzeo R."/>
            <person name="Moldovan C."/>
            <person name="Aiese Cigliano R."/>
            <person name="Del Cueto J."/>
            <person name="Ricciardi F."/>
            <person name="Lotti C."/>
            <person name="Ricciardi L."/>
            <person name="Dicenta F."/>
            <person name="Lopez-Marques R.L."/>
            <person name="Lindberg Moller B."/>
        </authorList>
    </citation>
    <scope>NUCLEOTIDE SEQUENCE</scope>
</reference>
<feature type="compositionally biased region" description="Basic and acidic residues" evidence="10">
    <location>
        <begin position="234"/>
        <end position="246"/>
    </location>
</feature>
<protein>
    <recommendedName>
        <fullName evidence="3">RING-type E3 ubiquitin transferase</fullName>
        <ecNumber evidence="3">2.3.2.27</ecNumber>
    </recommendedName>
</protein>
<evidence type="ECO:0000259" key="11">
    <source>
        <dbReference type="PROSITE" id="PS50089"/>
    </source>
</evidence>
<dbReference type="Pfam" id="PF12678">
    <property type="entry name" value="zf-rbx1"/>
    <property type="match status" value="1"/>
</dbReference>
<dbReference type="PROSITE" id="PS50089">
    <property type="entry name" value="ZF_RING_2"/>
    <property type="match status" value="1"/>
</dbReference>
<dbReference type="InterPro" id="IPR001841">
    <property type="entry name" value="Znf_RING"/>
</dbReference>
<dbReference type="InterPro" id="IPR024766">
    <property type="entry name" value="Znf_RING_H2"/>
</dbReference>
<keyword evidence="8" id="KW-0862">Zinc</keyword>
<evidence type="ECO:0000256" key="2">
    <source>
        <dbReference type="ARBA" id="ARBA00004906"/>
    </source>
</evidence>
<dbReference type="Gene3D" id="3.30.40.10">
    <property type="entry name" value="Zinc/RING finger domain, C3HC4 (zinc finger)"/>
    <property type="match status" value="1"/>
</dbReference>
<name>A0A4Y1QUA5_PRUDU</name>
<organism evidence="12">
    <name type="scientific">Prunus dulcis</name>
    <name type="common">Almond</name>
    <name type="synonym">Amygdalus dulcis</name>
    <dbReference type="NCBI Taxonomy" id="3755"/>
    <lineage>
        <taxon>Eukaryota</taxon>
        <taxon>Viridiplantae</taxon>
        <taxon>Streptophyta</taxon>
        <taxon>Embryophyta</taxon>
        <taxon>Tracheophyta</taxon>
        <taxon>Spermatophyta</taxon>
        <taxon>Magnoliopsida</taxon>
        <taxon>eudicotyledons</taxon>
        <taxon>Gunneridae</taxon>
        <taxon>Pentapetalae</taxon>
        <taxon>rosids</taxon>
        <taxon>fabids</taxon>
        <taxon>Rosales</taxon>
        <taxon>Rosaceae</taxon>
        <taxon>Amygdaloideae</taxon>
        <taxon>Amygdaleae</taxon>
        <taxon>Prunus</taxon>
    </lineage>
</organism>
<keyword evidence="5" id="KW-0479">Metal-binding</keyword>
<dbReference type="PANTHER" id="PTHR22937">
    <property type="entry name" value="E3 UBIQUITIN-PROTEIN LIGASE RNF165"/>
    <property type="match status" value="1"/>
</dbReference>
<feature type="compositionally biased region" description="Polar residues" evidence="10">
    <location>
        <begin position="108"/>
        <end position="123"/>
    </location>
</feature>
<evidence type="ECO:0000256" key="8">
    <source>
        <dbReference type="ARBA" id="ARBA00022833"/>
    </source>
</evidence>
<dbReference type="EC" id="2.3.2.27" evidence="3"/>
<dbReference type="InterPro" id="IPR045191">
    <property type="entry name" value="MBR1/2-like"/>
</dbReference>
<comment type="catalytic activity">
    <reaction evidence="1">
        <text>S-ubiquitinyl-[E2 ubiquitin-conjugating enzyme]-L-cysteine + [acceptor protein]-L-lysine = [E2 ubiquitin-conjugating enzyme]-L-cysteine + N(6)-ubiquitinyl-[acceptor protein]-L-lysine.</text>
        <dbReference type="EC" id="2.3.2.27"/>
    </reaction>
</comment>
<dbReference type="PANTHER" id="PTHR22937:SF136">
    <property type="entry name" value="RING-TYPE E3 UBIQUITIN TRANSFERASE"/>
    <property type="match status" value="1"/>
</dbReference>
<feature type="compositionally biased region" description="Polar residues" evidence="10">
    <location>
        <begin position="175"/>
        <end position="210"/>
    </location>
</feature>
<gene>
    <name evidence="12" type="ORF">Prudu_003919</name>
</gene>
<feature type="compositionally biased region" description="Polar residues" evidence="10">
    <location>
        <begin position="310"/>
        <end position="336"/>
    </location>
</feature>
<evidence type="ECO:0000313" key="12">
    <source>
        <dbReference type="EMBL" id="BBG95388.1"/>
    </source>
</evidence>
<dbReference type="SMART" id="SM00184">
    <property type="entry name" value="RING"/>
    <property type="match status" value="1"/>
</dbReference>
<evidence type="ECO:0000256" key="4">
    <source>
        <dbReference type="ARBA" id="ARBA00022679"/>
    </source>
</evidence>
<feature type="compositionally biased region" description="Basic residues" evidence="10">
    <location>
        <begin position="297"/>
        <end position="308"/>
    </location>
</feature>
<feature type="compositionally biased region" description="Low complexity" evidence="10">
    <location>
        <begin position="218"/>
        <end position="233"/>
    </location>
</feature>
<evidence type="ECO:0000256" key="9">
    <source>
        <dbReference type="PROSITE-ProRule" id="PRU00175"/>
    </source>
</evidence>
<comment type="pathway">
    <text evidence="2">Protein modification; protein ubiquitination.</text>
</comment>
<keyword evidence="6 9" id="KW-0863">Zinc-finger</keyword>
<dbReference type="GO" id="GO:0008270">
    <property type="term" value="F:zinc ion binding"/>
    <property type="evidence" value="ECO:0007669"/>
    <property type="project" value="UniProtKB-KW"/>
</dbReference>
<dbReference type="EMBL" id="AP019297">
    <property type="protein sequence ID" value="BBG95388.1"/>
    <property type="molecule type" value="Genomic_DNA"/>
</dbReference>
<dbReference type="SUPFAM" id="SSF57850">
    <property type="entry name" value="RING/U-box"/>
    <property type="match status" value="1"/>
</dbReference>
<evidence type="ECO:0000256" key="3">
    <source>
        <dbReference type="ARBA" id="ARBA00012483"/>
    </source>
</evidence>
<feature type="domain" description="RING-type" evidence="11">
    <location>
        <begin position="505"/>
        <end position="555"/>
    </location>
</feature>
<proteinExistence type="predicted"/>
<dbReference type="InterPro" id="IPR013083">
    <property type="entry name" value="Znf_RING/FYVE/PHD"/>
</dbReference>
<feature type="compositionally biased region" description="Low complexity" evidence="10">
    <location>
        <begin position="259"/>
        <end position="277"/>
    </location>
</feature>
<evidence type="ECO:0000256" key="1">
    <source>
        <dbReference type="ARBA" id="ARBA00000900"/>
    </source>
</evidence>
<dbReference type="FunFam" id="3.30.40.10:FF:000504">
    <property type="entry name" value="E3 ubiquitin-protein ligase arkadia"/>
    <property type="match status" value="1"/>
</dbReference>
<keyword evidence="7" id="KW-0833">Ubl conjugation pathway</keyword>
<dbReference type="AlphaFoldDB" id="A0A4Y1QUA5"/>
<evidence type="ECO:0000256" key="7">
    <source>
        <dbReference type="ARBA" id="ARBA00022786"/>
    </source>
</evidence>
<evidence type="ECO:0000256" key="5">
    <source>
        <dbReference type="ARBA" id="ARBA00022723"/>
    </source>
</evidence>
<evidence type="ECO:0000256" key="10">
    <source>
        <dbReference type="SAM" id="MobiDB-lite"/>
    </source>
</evidence>
<keyword evidence="4" id="KW-0808">Transferase</keyword>
<feature type="region of interest" description="Disordered" evidence="10">
    <location>
        <begin position="105"/>
        <end position="351"/>
    </location>
</feature>
<feature type="compositionally biased region" description="Low complexity" evidence="10">
    <location>
        <begin position="337"/>
        <end position="350"/>
    </location>
</feature>
<accession>A0A4Y1QUA5</accession>